<dbReference type="EMBL" id="PNIE01000067">
    <property type="protein sequence ID" value="PMP62186.1"/>
    <property type="molecule type" value="Genomic_DNA"/>
</dbReference>
<dbReference type="PANTHER" id="PTHR43031:SF10">
    <property type="entry name" value="RHODANESE DOMAIN-CONTAINING PROTEIN"/>
    <property type="match status" value="1"/>
</dbReference>
<proteinExistence type="predicted"/>
<evidence type="ECO:0000313" key="3">
    <source>
        <dbReference type="Proteomes" id="UP000235731"/>
    </source>
</evidence>
<accession>A0A2N7PIZ0</accession>
<sequence length="156" mass="17752">MRKVLLLVIGFIFTISSFVFAYDKELAKRLDMMFSPLTPEVLAKDPGLVNATQLLQMIQNKEPFVMLDVRTPEEMAIVGITWKDRLEIPMHELFKEENLNKLPKDKKIVVICHTGTRAFPVALALRALGFMNAYSLEGGIVKLAEQAGRQTYKFLH</sequence>
<dbReference type="PROSITE" id="PS50206">
    <property type="entry name" value="RHODANESE_3"/>
    <property type="match status" value="1"/>
</dbReference>
<name>A0A2N7PIZ0_9BACT</name>
<dbReference type="AlphaFoldDB" id="A0A2N7PIZ0"/>
<evidence type="ECO:0000259" key="1">
    <source>
        <dbReference type="PROSITE" id="PS50206"/>
    </source>
</evidence>
<dbReference type="Gene3D" id="3.40.250.10">
    <property type="entry name" value="Rhodanese-like domain"/>
    <property type="match status" value="1"/>
</dbReference>
<organism evidence="2 3">
    <name type="scientific">Caldimicrobium thiodismutans</name>
    <dbReference type="NCBI Taxonomy" id="1653476"/>
    <lineage>
        <taxon>Bacteria</taxon>
        <taxon>Pseudomonadati</taxon>
        <taxon>Thermodesulfobacteriota</taxon>
        <taxon>Thermodesulfobacteria</taxon>
        <taxon>Thermodesulfobacteriales</taxon>
        <taxon>Thermodesulfobacteriaceae</taxon>
        <taxon>Caldimicrobium</taxon>
    </lineage>
</organism>
<feature type="domain" description="Rhodanese" evidence="1">
    <location>
        <begin position="60"/>
        <end position="152"/>
    </location>
</feature>
<gene>
    <name evidence="2" type="ORF">C0197_04940</name>
</gene>
<dbReference type="CDD" id="cd00158">
    <property type="entry name" value="RHOD"/>
    <property type="match status" value="1"/>
</dbReference>
<dbReference type="PANTHER" id="PTHR43031">
    <property type="entry name" value="FAD-DEPENDENT OXIDOREDUCTASE"/>
    <property type="match status" value="1"/>
</dbReference>
<reference evidence="2 3" key="1">
    <citation type="submission" date="2018-01" db="EMBL/GenBank/DDBJ databases">
        <title>Metagenomic assembled genomes from two thermal pools in the Uzon Caldera, Kamchatka, Russia.</title>
        <authorList>
            <person name="Wilkins L."/>
            <person name="Ettinger C."/>
        </authorList>
    </citation>
    <scope>NUCLEOTIDE SEQUENCE [LARGE SCALE GENOMIC DNA]</scope>
    <source>
        <strain evidence="2">ZAV-15</strain>
    </source>
</reference>
<protein>
    <recommendedName>
        <fullName evidence="1">Rhodanese domain-containing protein</fullName>
    </recommendedName>
</protein>
<dbReference type="Pfam" id="PF00581">
    <property type="entry name" value="Rhodanese"/>
    <property type="match status" value="1"/>
</dbReference>
<dbReference type="InterPro" id="IPR001763">
    <property type="entry name" value="Rhodanese-like_dom"/>
</dbReference>
<dbReference type="SMART" id="SM00450">
    <property type="entry name" value="RHOD"/>
    <property type="match status" value="1"/>
</dbReference>
<dbReference type="SUPFAM" id="SSF52821">
    <property type="entry name" value="Rhodanese/Cell cycle control phosphatase"/>
    <property type="match status" value="1"/>
</dbReference>
<evidence type="ECO:0000313" key="2">
    <source>
        <dbReference type="EMBL" id="PMP62186.1"/>
    </source>
</evidence>
<dbReference type="InterPro" id="IPR036873">
    <property type="entry name" value="Rhodanese-like_dom_sf"/>
</dbReference>
<comment type="caution">
    <text evidence="2">The sequence shown here is derived from an EMBL/GenBank/DDBJ whole genome shotgun (WGS) entry which is preliminary data.</text>
</comment>
<dbReference type="InterPro" id="IPR050229">
    <property type="entry name" value="GlpE_sulfurtransferase"/>
</dbReference>
<dbReference type="Proteomes" id="UP000235731">
    <property type="component" value="Unassembled WGS sequence"/>
</dbReference>